<sequence length="348" mass="37185">MSTHGPSTSPTSRRTVLLSSLAGLAVAGGLGAYQVLRHPRPPRRQPDGQYRQIKLAWPDASSAPVLAVAYQKDFFTQYSLDVDITSAPLNGSGALAALAGGVADFAVAPALSWLPKLHDGLAANLILGIQPGVFRLLVRRGAGITRLDQLLGRTIAIPDQNIADKLFFAIMMRRKGINAMEGITWRPMPAEDMITAAAAKTIDAIATHDPFAWQLLGTSNGLFTELVSSNTGHYADRTNMILGVSSSTLAADPDAATAMTLALRDAARWANAHRTEAATLIAEATAGMNSTSVQDMLSSEPPIHPVTGHPLREQIAQYYDELQLIGLLPSEESAADMARRYTRNVLRG</sequence>
<dbReference type="EMBL" id="BJVU01000001">
    <property type="protein sequence ID" value="GEL57490.1"/>
    <property type="molecule type" value="Genomic_DNA"/>
</dbReference>
<evidence type="ECO:0000313" key="4">
    <source>
        <dbReference type="Proteomes" id="UP000032671"/>
    </source>
</evidence>
<dbReference type="SUPFAM" id="SSF53850">
    <property type="entry name" value="Periplasmic binding protein-like II"/>
    <property type="match status" value="1"/>
</dbReference>
<accession>A0A0D6N2E0</accession>
<gene>
    <name evidence="2" type="ORF">Abci_008_003</name>
    <name evidence="3" type="ORF">ACI01nite_00920</name>
</gene>
<reference evidence="3 5" key="2">
    <citation type="submission" date="2019-07" db="EMBL/GenBank/DDBJ databases">
        <title>Whole genome shotgun sequence of Acetobacter cibinongensis NBRC 16605.</title>
        <authorList>
            <person name="Hosoyama A."/>
            <person name="Uohara A."/>
            <person name="Ohji S."/>
            <person name="Ichikawa N."/>
        </authorList>
    </citation>
    <scope>NUCLEOTIDE SEQUENCE [LARGE SCALE GENOMIC DNA]</scope>
    <source>
        <strain evidence="3 5">NBRC 16605</strain>
    </source>
</reference>
<dbReference type="STRING" id="1231339.Abci_008_003"/>
<evidence type="ECO:0000313" key="3">
    <source>
        <dbReference type="EMBL" id="GEL57490.1"/>
    </source>
</evidence>
<dbReference type="Gene3D" id="3.40.190.10">
    <property type="entry name" value="Periplasmic binding protein-like II"/>
    <property type="match status" value="2"/>
</dbReference>
<dbReference type="InterPro" id="IPR015168">
    <property type="entry name" value="SsuA/THI5"/>
</dbReference>
<reference evidence="2 4" key="1">
    <citation type="submission" date="2012-11" db="EMBL/GenBank/DDBJ databases">
        <title>Whole genome sequence of Acetobacter cibinongensis 4H-1.</title>
        <authorList>
            <person name="Azuma Y."/>
            <person name="Higashiura N."/>
            <person name="Hirakawa H."/>
            <person name="Matsushita K."/>
        </authorList>
    </citation>
    <scope>NUCLEOTIDE SEQUENCE [LARGE SCALE GENOMIC DNA]</scope>
    <source>
        <strain evidence="2 4">4H-1</strain>
    </source>
</reference>
<accession>A0A6N3SJJ7</accession>
<dbReference type="Proteomes" id="UP000321891">
    <property type="component" value="Unassembled WGS sequence"/>
</dbReference>
<dbReference type="PANTHER" id="PTHR30024">
    <property type="entry name" value="ALIPHATIC SULFONATES-BINDING PROTEIN-RELATED"/>
    <property type="match status" value="1"/>
</dbReference>
<dbReference type="Pfam" id="PF09084">
    <property type="entry name" value="NMT1"/>
    <property type="match status" value="1"/>
</dbReference>
<evidence type="ECO:0000313" key="2">
    <source>
        <dbReference type="EMBL" id="GAN59870.1"/>
    </source>
</evidence>
<organism evidence="2 4">
    <name type="scientific">Acetobacter cibinongensis</name>
    <dbReference type="NCBI Taxonomy" id="146475"/>
    <lineage>
        <taxon>Bacteria</taxon>
        <taxon>Pseudomonadati</taxon>
        <taxon>Pseudomonadota</taxon>
        <taxon>Alphaproteobacteria</taxon>
        <taxon>Acetobacterales</taxon>
        <taxon>Acetobacteraceae</taxon>
        <taxon>Acetobacter</taxon>
    </lineage>
</organism>
<dbReference type="EMBL" id="BAMV01000008">
    <property type="protein sequence ID" value="GAN59870.1"/>
    <property type="molecule type" value="Genomic_DNA"/>
</dbReference>
<keyword evidence="5" id="KW-1185">Reference proteome</keyword>
<comment type="caution">
    <text evidence="2">The sequence shown here is derived from an EMBL/GenBank/DDBJ whole genome shotgun (WGS) entry which is preliminary data.</text>
</comment>
<dbReference type="AlphaFoldDB" id="A0A0D6N2E0"/>
<proteinExistence type="predicted"/>
<evidence type="ECO:0000313" key="5">
    <source>
        <dbReference type="Proteomes" id="UP000321891"/>
    </source>
</evidence>
<name>A0A0D6N2E0_9PROT</name>
<feature type="domain" description="SsuA/THI5-like" evidence="1">
    <location>
        <begin position="66"/>
        <end position="277"/>
    </location>
</feature>
<protein>
    <submittedName>
        <fullName evidence="2">ABC transporter nitrate/sulfonate/bicarbonate permease</fullName>
    </submittedName>
</protein>
<evidence type="ECO:0000259" key="1">
    <source>
        <dbReference type="Pfam" id="PF09084"/>
    </source>
</evidence>
<dbReference type="Proteomes" id="UP000032671">
    <property type="component" value="Unassembled WGS sequence"/>
</dbReference>
<dbReference type="RefSeq" id="WP_048837961.1">
    <property type="nucleotide sequence ID" value="NZ_BAMV01000008.1"/>
</dbReference>